<name>A0A850NPW2_9PROT</name>
<keyword evidence="2" id="KW-0560">Oxidoreductase</keyword>
<comment type="caution">
    <text evidence="4">The sequence shown here is derived from an EMBL/GenBank/DDBJ whole genome shotgun (WGS) entry which is preliminary data.</text>
</comment>
<evidence type="ECO:0000313" key="4">
    <source>
        <dbReference type="EMBL" id="NVN30399.1"/>
    </source>
</evidence>
<evidence type="ECO:0000313" key="5">
    <source>
        <dbReference type="Proteomes" id="UP000565205"/>
    </source>
</evidence>
<dbReference type="EMBL" id="JABXXQ010000147">
    <property type="protein sequence ID" value="NVN30399.1"/>
    <property type="molecule type" value="Genomic_DNA"/>
</dbReference>
<dbReference type="InterPro" id="IPR036188">
    <property type="entry name" value="FAD/NAD-bd_sf"/>
</dbReference>
<dbReference type="Proteomes" id="UP000565205">
    <property type="component" value="Unassembled WGS sequence"/>
</dbReference>
<dbReference type="RefSeq" id="WP_176623906.1">
    <property type="nucleotide sequence ID" value="NZ_JABXXQ010000147.1"/>
</dbReference>
<dbReference type="Pfam" id="PF00890">
    <property type="entry name" value="FAD_binding_2"/>
    <property type="match status" value="1"/>
</dbReference>
<proteinExistence type="predicted"/>
<reference evidence="4 5" key="1">
    <citation type="submission" date="2020-06" db="EMBL/GenBank/DDBJ databases">
        <title>Description of novel acetic acid bacteria.</title>
        <authorList>
            <person name="Sombolestani A."/>
        </authorList>
    </citation>
    <scope>NUCLEOTIDE SEQUENCE [LARGE SCALE GENOMIC DNA]</scope>
    <source>
        <strain evidence="4 5">LMG 26838</strain>
    </source>
</reference>
<accession>A0A850NPW2</accession>
<feature type="domain" description="FAD-dependent oxidoreductase 2 FAD-binding" evidence="3">
    <location>
        <begin position="10"/>
        <end position="52"/>
    </location>
</feature>
<dbReference type="InterPro" id="IPR003953">
    <property type="entry name" value="FAD-dep_OxRdtase_2_FAD-bd"/>
</dbReference>
<protein>
    <submittedName>
        <fullName evidence="4">FAD-binding protein</fullName>
    </submittedName>
</protein>
<feature type="non-terminal residue" evidence="4">
    <location>
        <position position="53"/>
    </location>
</feature>
<dbReference type="Gene3D" id="3.50.50.60">
    <property type="entry name" value="FAD/NAD(P)-binding domain"/>
    <property type="match status" value="1"/>
</dbReference>
<organism evidence="4 5">
    <name type="scientific">Endobacter medicaginis</name>
    <dbReference type="NCBI Taxonomy" id="1181271"/>
    <lineage>
        <taxon>Bacteria</taxon>
        <taxon>Pseudomonadati</taxon>
        <taxon>Pseudomonadota</taxon>
        <taxon>Alphaproteobacteria</taxon>
        <taxon>Acetobacterales</taxon>
        <taxon>Acetobacteraceae</taxon>
        <taxon>Endobacter</taxon>
    </lineage>
</organism>
<dbReference type="SUPFAM" id="SSF51905">
    <property type="entry name" value="FAD/NAD(P)-binding domain"/>
    <property type="match status" value="1"/>
</dbReference>
<evidence type="ECO:0000259" key="3">
    <source>
        <dbReference type="Pfam" id="PF00890"/>
    </source>
</evidence>
<evidence type="ECO:0000256" key="2">
    <source>
        <dbReference type="ARBA" id="ARBA00023002"/>
    </source>
</evidence>
<gene>
    <name evidence="4" type="ORF">HUK83_08635</name>
</gene>
<keyword evidence="1" id="KW-0285">Flavoprotein</keyword>
<dbReference type="GO" id="GO:0016491">
    <property type="term" value="F:oxidoreductase activity"/>
    <property type="evidence" value="ECO:0007669"/>
    <property type="project" value="UniProtKB-KW"/>
</dbReference>
<evidence type="ECO:0000256" key="1">
    <source>
        <dbReference type="ARBA" id="ARBA00022630"/>
    </source>
</evidence>
<dbReference type="AlphaFoldDB" id="A0A850NPW2"/>
<sequence length="53" mass="4976">MADILDIETDVVVVGGGMAALWAAVASARSGAATVLVDKGFAGTSGVTAAGGP</sequence>